<evidence type="ECO:0000259" key="7">
    <source>
        <dbReference type="PROSITE" id="PS50850"/>
    </source>
</evidence>
<dbReference type="InterPro" id="IPR020846">
    <property type="entry name" value="MFS_dom"/>
</dbReference>
<dbReference type="SUPFAM" id="SSF103473">
    <property type="entry name" value="MFS general substrate transporter"/>
    <property type="match status" value="1"/>
</dbReference>
<dbReference type="GO" id="GO:0016020">
    <property type="term" value="C:membrane"/>
    <property type="evidence" value="ECO:0007669"/>
    <property type="project" value="UniProtKB-SubCell"/>
</dbReference>
<comment type="caution">
    <text evidence="8">The sequence shown here is derived from an EMBL/GenBank/DDBJ whole genome shotgun (WGS) entry which is preliminary data.</text>
</comment>
<feature type="domain" description="Major facilitator superfamily (MFS) profile" evidence="7">
    <location>
        <begin position="30"/>
        <end position="218"/>
    </location>
</feature>
<feature type="transmembrane region" description="Helical" evidence="6">
    <location>
        <begin position="125"/>
        <end position="146"/>
    </location>
</feature>
<evidence type="ECO:0000256" key="4">
    <source>
        <dbReference type="ARBA" id="ARBA00022989"/>
    </source>
</evidence>
<dbReference type="InterPro" id="IPR011701">
    <property type="entry name" value="MFS"/>
</dbReference>
<keyword evidence="5 6" id="KW-0472">Membrane</keyword>
<proteinExistence type="predicted"/>
<evidence type="ECO:0000256" key="2">
    <source>
        <dbReference type="ARBA" id="ARBA00022448"/>
    </source>
</evidence>
<reference evidence="8" key="1">
    <citation type="journal article" date="2014" name="Front. Microbiol.">
        <title>High frequency of phylogenetically diverse reductive dehalogenase-homologous genes in deep subseafloor sedimentary metagenomes.</title>
        <authorList>
            <person name="Kawai M."/>
            <person name="Futagami T."/>
            <person name="Toyoda A."/>
            <person name="Takaki Y."/>
            <person name="Nishi S."/>
            <person name="Hori S."/>
            <person name="Arai W."/>
            <person name="Tsubouchi T."/>
            <person name="Morono Y."/>
            <person name="Uchiyama I."/>
            <person name="Ito T."/>
            <person name="Fujiyama A."/>
            <person name="Inagaki F."/>
            <person name="Takami H."/>
        </authorList>
    </citation>
    <scope>NUCLEOTIDE SEQUENCE</scope>
    <source>
        <strain evidence="8">Expedition CK06-06</strain>
    </source>
</reference>
<dbReference type="EMBL" id="BARU01000342">
    <property type="protein sequence ID" value="GAH19715.1"/>
    <property type="molecule type" value="Genomic_DNA"/>
</dbReference>
<evidence type="ECO:0000313" key="8">
    <source>
        <dbReference type="EMBL" id="GAH19715.1"/>
    </source>
</evidence>
<dbReference type="GO" id="GO:0022857">
    <property type="term" value="F:transmembrane transporter activity"/>
    <property type="evidence" value="ECO:0007669"/>
    <property type="project" value="InterPro"/>
</dbReference>
<keyword evidence="2" id="KW-0813">Transport</keyword>
<accession>X1EH59</accession>
<dbReference type="PROSITE" id="PS50850">
    <property type="entry name" value="MFS"/>
    <property type="match status" value="1"/>
</dbReference>
<evidence type="ECO:0000256" key="5">
    <source>
        <dbReference type="ARBA" id="ARBA00023136"/>
    </source>
</evidence>
<gene>
    <name evidence="8" type="ORF">S03H2_01224</name>
</gene>
<protein>
    <recommendedName>
        <fullName evidence="7">Major facilitator superfamily (MFS) profile domain-containing protein</fullName>
    </recommendedName>
</protein>
<keyword evidence="4 6" id="KW-1133">Transmembrane helix</keyword>
<feature type="transmembrane region" description="Helical" evidence="6">
    <location>
        <begin position="98"/>
        <end position="119"/>
    </location>
</feature>
<feature type="transmembrane region" description="Helical" evidence="6">
    <location>
        <begin position="33"/>
        <end position="55"/>
    </location>
</feature>
<feature type="non-terminal residue" evidence="8">
    <location>
        <position position="1"/>
    </location>
</feature>
<dbReference type="InterPro" id="IPR036259">
    <property type="entry name" value="MFS_trans_sf"/>
</dbReference>
<dbReference type="PANTHER" id="PTHR42718">
    <property type="entry name" value="MAJOR FACILITATOR SUPERFAMILY MULTIDRUG TRANSPORTER MFSC"/>
    <property type="match status" value="1"/>
</dbReference>
<comment type="subcellular location">
    <subcellularLocation>
        <location evidence="1">Membrane</location>
        <topology evidence="1">Multi-pass membrane protein</topology>
    </subcellularLocation>
</comment>
<sequence>NPENINRRGNLINSGEASENLWKKILKNPKTRIIIIYFTLDGLIYGTSLALYVAGLRDYYNLSIENIAFISLWFNVSSFIFQIPAGHIADKIGKRISLILSEICGIGYFSFIIAGFIVWNMGFDLLLFTFLIIGEFLMGICISMFIPSEGMTITDLDETGKRKAESLGIVSLIRGIGFIPTGIIAGFLIEYVNYVTPFVITIIGIFILIWILLKYFPD</sequence>
<evidence type="ECO:0000256" key="3">
    <source>
        <dbReference type="ARBA" id="ARBA00022692"/>
    </source>
</evidence>
<dbReference type="Gene3D" id="1.20.1250.20">
    <property type="entry name" value="MFS general substrate transporter like domains"/>
    <property type="match status" value="1"/>
</dbReference>
<evidence type="ECO:0000256" key="6">
    <source>
        <dbReference type="SAM" id="Phobius"/>
    </source>
</evidence>
<dbReference type="AlphaFoldDB" id="X1EH59"/>
<dbReference type="PANTHER" id="PTHR42718:SF9">
    <property type="entry name" value="MAJOR FACILITATOR SUPERFAMILY MULTIDRUG TRANSPORTER MFSC"/>
    <property type="match status" value="1"/>
</dbReference>
<feature type="transmembrane region" description="Helical" evidence="6">
    <location>
        <begin position="67"/>
        <end position="86"/>
    </location>
</feature>
<feature type="transmembrane region" description="Helical" evidence="6">
    <location>
        <begin position="167"/>
        <end position="189"/>
    </location>
</feature>
<name>X1EH59_9ZZZZ</name>
<organism evidence="8">
    <name type="scientific">marine sediment metagenome</name>
    <dbReference type="NCBI Taxonomy" id="412755"/>
    <lineage>
        <taxon>unclassified sequences</taxon>
        <taxon>metagenomes</taxon>
        <taxon>ecological metagenomes</taxon>
    </lineage>
</organism>
<keyword evidence="3 6" id="KW-0812">Transmembrane</keyword>
<dbReference type="Pfam" id="PF07690">
    <property type="entry name" value="MFS_1"/>
    <property type="match status" value="1"/>
</dbReference>
<feature type="transmembrane region" description="Helical" evidence="6">
    <location>
        <begin position="195"/>
        <end position="213"/>
    </location>
</feature>
<evidence type="ECO:0000256" key="1">
    <source>
        <dbReference type="ARBA" id="ARBA00004141"/>
    </source>
</evidence>